<dbReference type="Pfam" id="PF00211">
    <property type="entry name" value="Guanylate_cyc"/>
    <property type="match status" value="1"/>
</dbReference>
<proteinExistence type="inferred from homology"/>
<comment type="subcellular location">
    <subcellularLocation>
        <location evidence="1">Cell membrane</location>
        <topology evidence="1">Multi-pass membrane protein</topology>
    </subcellularLocation>
</comment>
<keyword evidence="6 7" id="KW-0472">Membrane</keyword>
<dbReference type="PANTHER" id="PTHR43081:SF17">
    <property type="entry name" value="BLL5647 PROTEIN"/>
    <property type="match status" value="1"/>
</dbReference>
<dbReference type="Proteomes" id="UP000249886">
    <property type="component" value="Unassembled WGS sequence"/>
</dbReference>
<feature type="domain" description="HAMP" evidence="9">
    <location>
        <begin position="258"/>
        <end position="310"/>
    </location>
</feature>
<evidence type="ECO:0000256" key="6">
    <source>
        <dbReference type="ARBA" id="ARBA00023136"/>
    </source>
</evidence>
<dbReference type="CDD" id="cd07302">
    <property type="entry name" value="CHD"/>
    <property type="match status" value="1"/>
</dbReference>
<dbReference type="InterPro" id="IPR003660">
    <property type="entry name" value="HAMP_dom"/>
</dbReference>
<dbReference type="InterPro" id="IPR001054">
    <property type="entry name" value="A/G_cyclase"/>
</dbReference>
<dbReference type="EMBL" id="UARK01000001">
    <property type="protein sequence ID" value="SPW24264.1"/>
    <property type="molecule type" value="Genomic_DNA"/>
</dbReference>
<comment type="similarity">
    <text evidence="2">Belongs to the adenylyl cyclase class-3 family.</text>
</comment>
<dbReference type="GO" id="GO:0004016">
    <property type="term" value="F:adenylate cyclase activity"/>
    <property type="evidence" value="ECO:0007669"/>
    <property type="project" value="UniProtKB-EC"/>
</dbReference>
<dbReference type="GO" id="GO:0035556">
    <property type="term" value="P:intracellular signal transduction"/>
    <property type="evidence" value="ECO:0007669"/>
    <property type="project" value="InterPro"/>
</dbReference>
<dbReference type="Gene3D" id="3.30.70.1230">
    <property type="entry name" value="Nucleotide cyclase"/>
    <property type="match status" value="1"/>
</dbReference>
<feature type="transmembrane region" description="Helical" evidence="7">
    <location>
        <begin position="204"/>
        <end position="223"/>
    </location>
</feature>
<feature type="transmembrane region" description="Helical" evidence="7">
    <location>
        <begin position="235"/>
        <end position="261"/>
    </location>
</feature>
<dbReference type="PROSITE" id="PS50125">
    <property type="entry name" value="GUANYLATE_CYCLASE_2"/>
    <property type="match status" value="1"/>
</dbReference>
<gene>
    <name evidence="10" type="primary">cyaA</name>
    <name evidence="10" type="ORF">NCTC10254_00635</name>
</gene>
<keyword evidence="3" id="KW-1003">Cell membrane</keyword>
<feature type="transmembrane region" description="Helical" evidence="7">
    <location>
        <begin position="147"/>
        <end position="169"/>
    </location>
</feature>
<evidence type="ECO:0000259" key="9">
    <source>
        <dbReference type="PROSITE" id="PS50885"/>
    </source>
</evidence>
<dbReference type="GO" id="GO:0006171">
    <property type="term" value="P:cAMP biosynthetic process"/>
    <property type="evidence" value="ECO:0007669"/>
    <property type="project" value="TreeGrafter"/>
</dbReference>
<dbReference type="SMART" id="SM00044">
    <property type="entry name" value="CYCc"/>
    <property type="match status" value="1"/>
</dbReference>
<evidence type="ECO:0000256" key="2">
    <source>
        <dbReference type="ARBA" id="ARBA00005381"/>
    </source>
</evidence>
<dbReference type="Gene3D" id="6.10.340.10">
    <property type="match status" value="1"/>
</dbReference>
<reference evidence="10 11" key="1">
    <citation type="submission" date="2018-06" db="EMBL/GenBank/DDBJ databases">
        <authorList>
            <consortium name="Pathogen Informatics"/>
            <person name="Doyle S."/>
        </authorList>
    </citation>
    <scope>NUCLEOTIDE SEQUENCE [LARGE SCALE GENOMIC DNA]</scope>
    <source>
        <strain evidence="10 11">NCTC10254</strain>
    </source>
</reference>
<organism evidence="10 11">
    <name type="scientific">Corynebacterium matruchotii</name>
    <dbReference type="NCBI Taxonomy" id="43768"/>
    <lineage>
        <taxon>Bacteria</taxon>
        <taxon>Bacillati</taxon>
        <taxon>Actinomycetota</taxon>
        <taxon>Actinomycetes</taxon>
        <taxon>Mycobacteriales</taxon>
        <taxon>Corynebacteriaceae</taxon>
        <taxon>Corynebacterium</taxon>
    </lineage>
</organism>
<dbReference type="CDD" id="cd06225">
    <property type="entry name" value="HAMP"/>
    <property type="match status" value="1"/>
</dbReference>
<evidence type="ECO:0000256" key="5">
    <source>
        <dbReference type="ARBA" id="ARBA00022989"/>
    </source>
</evidence>
<evidence type="ECO:0000313" key="11">
    <source>
        <dbReference type="Proteomes" id="UP000249886"/>
    </source>
</evidence>
<feature type="transmembrane region" description="Helical" evidence="7">
    <location>
        <begin position="26"/>
        <end position="48"/>
    </location>
</feature>
<sequence>MCGFAVKVVSMQRLWRAIRWLGGTSWPLYTAAVLGTNLLAAVGVIAFLEFLLPLSVIDPDIIPLQVSGTVLGVGVAYIVVAAIISIVTSFALFRPVLDWQRHPDRHDPNMVRNLVMRIPFYQTVLTSLVWVVGIAIITGFATRGSSTLAITVGVTTSLGGAMAAMVTYLEAERLVRPVAALVLARRFEDSTLEPPVTYRLRSTWLLTSAAPIGGVLLLVWAHYTQFFPASLAQLLPAIVVLCLTSLVLGFIGTTLVVMSVVDPITELQRAIYRVRRGETDVAVDIYDGAELGVLQAGFNEMMRGLQERQRVRDIFGRYVGMEVARRALEERPELGGEDREVAVIFVDVIGSTTFAVTHEPEEVVVELNKFFEHVVAVVHRNKGIINKFQGDAALAVFGAPITLSDAAGHALKAARELRQELQHMRLQAGIGVAAGHVVAGHIGGHDRFEYTVIGDAVNTAARLTEIAKGTPGRVITNASTLAKANEAEQARWTLMKSVELRGRNMMTQIARPIRPTLADRS</sequence>
<dbReference type="EC" id="4.6.1.1" evidence="10"/>
<keyword evidence="4 7" id="KW-0812">Transmembrane</keyword>
<dbReference type="GO" id="GO:0005886">
    <property type="term" value="C:plasma membrane"/>
    <property type="evidence" value="ECO:0007669"/>
    <property type="project" value="UniProtKB-SubCell"/>
</dbReference>
<evidence type="ECO:0000256" key="1">
    <source>
        <dbReference type="ARBA" id="ARBA00004651"/>
    </source>
</evidence>
<keyword evidence="5 7" id="KW-1133">Transmembrane helix</keyword>
<protein>
    <submittedName>
        <fullName evidence="10">Adenylate cyclase</fullName>
        <ecNumber evidence="10">4.6.1.1</ecNumber>
    </submittedName>
</protein>
<evidence type="ECO:0000259" key="8">
    <source>
        <dbReference type="PROSITE" id="PS50125"/>
    </source>
</evidence>
<keyword evidence="10" id="KW-0456">Lyase</keyword>
<accession>A0A8B4GVX6</accession>
<name>A0A8B4GVX6_9CORY</name>
<evidence type="ECO:0000313" key="10">
    <source>
        <dbReference type="EMBL" id="SPW24264.1"/>
    </source>
</evidence>
<dbReference type="SUPFAM" id="SSF55073">
    <property type="entry name" value="Nucleotide cyclase"/>
    <property type="match status" value="1"/>
</dbReference>
<comment type="caution">
    <text evidence="10">The sequence shown here is derived from an EMBL/GenBank/DDBJ whole genome shotgun (WGS) entry which is preliminary data.</text>
</comment>
<feature type="domain" description="Guanylate cyclase" evidence="8">
    <location>
        <begin position="342"/>
        <end position="464"/>
    </location>
</feature>
<feature type="transmembrane region" description="Helical" evidence="7">
    <location>
        <begin position="114"/>
        <end position="141"/>
    </location>
</feature>
<dbReference type="SMART" id="SM00304">
    <property type="entry name" value="HAMP"/>
    <property type="match status" value="1"/>
</dbReference>
<dbReference type="Pfam" id="PF00672">
    <property type="entry name" value="HAMP"/>
    <property type="match status" value="1"/>
</dbReference>
<dbReference type="InterPro" id="IPR029787">
    <property type="entry name" value="Nucleotide_cyclase"/>
</dbReference>
<dbReference type="InterPro" id="IPR050697">
    <property type="entry name" value="Adenylyl/Guanylyl_Cyclase_3/4"/>
</dbReference>
<evidence type="ECO:0000256" key="3">
    <source>
        <dbReference type="ARBA" id="ARBA00022475"/>
    </source>
</evidence>
<dbReference type="SUPFAM" id="SSF158472">
    <property type="entry name" value="HAMP domain-like"/>
    <property type="match status" value="1"/>
</dbReference>
<dbReference type="PANTHER" id="PTHR43081">
    <property type="entry name" value="ADENYLATE CYCLASE, TERMINAL-DIFFERENTIATION SPECIFIC-RELATED"/>
    <property type="match status" value="1"/>
</dbReference>
<feature type="transmembrane region" description="Helical" evidence="7">
    <location>
        <begin position="68"/>
        <end position="93"/>
    </location>
</feature>
<evidence type="ECO:0000256" key="4">
    <source>
        <dbReference type="ARBA" id="ARBA00022692"/>
    </source>
</evidence>
<dbReference type="PROSITE" id="PS50885">
    <property type="entry name" value="HAMP"/>
    <property type="match status" value="1"/>
</dbReference>
<evidence type="ECO:0000256" key="7">
    <source>
        <dbReference type="SAM" id="Phobius"/>
    </source>
</evidence>
<dbReference type="AlphaFoldDB" id="A0A8B4GVX6"/>